<feature type="compositionally biased region" description="Basic residues" evidence="1">
    <location>
        <begin position="102"/>
        <end position="112"/>
    </location>
</feature>
<protein>
    <submittedName>
        <fullName evidence="2">Uncharacterized protein</fullName>
    </submittedName>
</protein>
<dbReference type="EMBL" id="CAJRGZ010000030">
    <property type="protein sequence ID" value="CAG5186446.1"/>
    <property type="molecule type" value="Genomic_DNA"/>
</dbReference>
<evidence type="ECO:0000256" key="1">
    <source>
        <dbReference type="SAM" id="MobiDB-lite"/>
    </source>
</evidence>
<feature type="region of interest" description="Disordered" evidence="1">
    <location>
        <begin position="76"/>
        <end position="147"/>
    </location>
</feature>
<accession>A0A8J2N5B3</accession>
<evidence type="ECO:0000313" key="3">
    <source>
        <dbReference type="Proteomes" id="UP000676310"/>
    </source>
</evidence>
<proteinExistence type="predicted"/>
<dbReference type="AlphaFoldDB" id="A0A8J2N5B3"/>
<dbReference type="Proteomes" id="UP000676310">
    <property type="component" value="Unassembled WGS sequence"/>
</dbReference>
<sequence>MTDDSKISKGGWSDRELLVSVLYLINKSGSVFNYNEGCYPPGRNASGFKQKLNALKNSLKPEWEAMEAGVPISLNIPKKAATPRKRKAKTDDEGNTGEITPKKGRGRPKKKSPTPEVENDQDDLDIKSEIKGEDEDEYDILEEAELI</sequence>
<comment type="caution">
    <text evidence="2">The sequence shown here is derived from an EMBL/GenBank/DDBJ whole genome shotgun (WGS) entry which is preliminary data.</text>
</comment>
<keyword evidence="3" id="KW-1185">Reference proteome</keyword>
<gene>
    <name evidence="2" type="ORF">ALTATR162_LOCUS11587</name>
</gene>
<feature type="compositionally biased region" description="Acidic residues" evidence="1">
    <location>
        <begin position="132"/>
        <end position="147"/>
    </location>
</feature>
<organism evidence="2 3">
    <name type="scientific">Alternaria atra</name>
    <dbReference type="NCBI Taxonomy" id="119953"/>
    <lineage>
        <taxon>Eukaryota</taxon>
        <taxon>Fungi</taxon>
        <taxon>Dikarya</taxon>
        <taxon>Ascomycota</taxon>
        <taxon>Pezizomycotina</taxon>
        <taxon>Dothideomycetes</taxon>
        <taxon>Pleosporomycetidae</taxon>
        <taxon>Pleosporales</taxon>
        <taxon>Pleosporineae</taxon>
        <taxon>Pleosporaceae</taxon>
        <taxon>Alternaria</taxon>
        <taxon>Alternaria sect. Ulocladioides</taxon>
    </lineage>
</organism>
<name>A0A8J2N5B3_9PLEO</name>
<evidence type="ECO:0000313" key="2">
    <source>
        <dbReference type="EMBL" id="CAG5186446.1"/>
    </source>
</evidence>
<dbReference type="RefSeq" id="XP_043175164.1">
    <property type="nucleotide sequence ID" value="XM_043319229.1"/>
</dbReference>
<reference evidence="2" key="1">
    <citation type="submission" date="2021-05" db="EMBL/GenBank/DDBJ databases">
        <authorList>
            <person name="Stam R."/>
        </authorList>
    </citation>
    <scope>NUCLEOTIDE SEQUENCE</scope>
    <source>
        <strain evidence="2">CS162</strain>
    </source>
</reference>
<dbReference type="OrthoDB" id="3788144at2759"/>
<dbReference type="GeneID" id="67011875"/>